<dbReference type="Proteomes" id="UP001387110">
    <property type="component" value="Unassembled WGS sequence"/>
</dbReference>
<evidence type="ECO:0000259" key="1">
    <source>
        <dbReference type="PROSITE" id="PS51746"/>
    </source>
</evidence>
<dbReference type="InterPro" id="IPR036457">
    <property type="entry name" value="PPM-type-like_dom_sf"/>
</dbReference>
<dbReference type="SUPFAM" id="SSF81606">
    <property type="entry name" value="PP2C-like"/>
    <property type="match status" value="1"/>
</dbReference>
<dbReference type="CDD" id="cd00143">
    <property type="entry name" value="PP2Cc"/>
    <property type="match status" value="1"/>
</dbReference>
<evidence type="ECO:0000313" key="5">
    <source>
        <dbReference type="Proteomes" id="UP000053797"/>
    </source>
</evidence>
<name>A0A0V8GK01_9BACL</name>
<dbReference type="SMART" id="SM00331">
    <property type="entry name" value="PP2C_SIG"/>
    <property type="match status" value="1"/>
</dbReference>
<dbReference type="Pfam" id="PF13672">
    <property type="entry name" value="PP2C_2"/>
    <property type="match status" value="1"/>
</dbReference>
<dbReference type="Proteomes" id="UP000072605">
    <property type="component" value="Unassembled WGS sequence"/>
</dbReference>
<dbReference type="EMBL" id="LDQV01000024">
    <property type="protein sequence ID" value="KTR26455.1"/>
    <property type="molecule type" value="Genomic_DNA"/>
</dbReference>
<dbReference type="InterPro" id="IPR001932">
    <property type="entry name" value="PPM-type_phosphatase-like_dom"/>
</dbReference>
<evidence type="ECO:0000313" key="3">
    <source>
        <dbReference type="EMBL" id="KTR26455.1"/>
    </source>
</evidence>
<dbReference type="NCBIfam" id="NF033484">
    <property type="entry name" value="Stp1_PP2C_phos"/>
    <property type="match status" value="1"/>
</dbReference>
<sequence length="244" mass="26820">MELAHLSTTGKVRTKNEDTVLLVGNAERGLAVVADGMGGHAAGDIASAIVREVFEASFSLMPNRPMELSEWIEQRVAEANARILQFSKEEQLAIVGTTIACVCWVEELLVIGHVGDSRVYALEGTALKQLTDDHSYVNMLRQMGELSDEEVENHPRKNVITRSVGSNETVEVDIQVRDAPDYDLVLVCSDGLTDEVPDDVIEQIILQDEPLDEIVGRLVKEANARGGADNITIAAIRFKERKRV</sequence>
<dbReference type="EMBL" id="LNQL01000001">
    <property type="protein sequence ID" value="KSU50594.1"/>
    <property type="molecule type" value="Genomic_DNA"/>
</dbReference>
<accession>A0A0V8GK01</accession>
<feature type="domain" description="PPM-type phosphatase" evidence="1">
    <location>
        <begin position="3"/>
        <end position="238"/>
    </location>
</feature>
<evidence type="ECO:0000313" key="6">
    <source>
        <dbReference type="Proteomes" id="UP000072605"/>
    </source>
</evidence>
<dbReference type="RefSeq" id="WP_035396748.1">
    <property type="nucleotide sequence ID" value="NZ_FMYN01000001.1"/>
</dbReference>
<keyword evidence="7" id="KW-1185">Reference proteome</keyword>
<evidence type="ECO:0000313" key="7">
    <source>
        <dbReference type="Proteomes" id="UP001387110"/>
    </source>
</evidence>
<reference evidence="2 5" key="1">
    <citation type="journal article" date="2015" name="Int. J. Syst. Evol. Microbiol.">
        <title>Exiguobacterium enclense sp. nov., isolated from sediment.</title>
        <authorList>
            <person name="Dastager S.G."/>
            <person name="Mawlankar R."/>
            <person name="Sonalkar V.V."/>
            <person name="Thorat M.N."/>
            <person name="Mual P."/>
            <person name="Verma A."/>
            <person name="Krishnamurthi S."/>
            <person name="Tang S.K."/>
            <person name="Li W.J."/>
        </authorList>
    </citation>
    <scope>NUCLEOTIDE SEQUENCE [LARGE SCALE GENOMIC DNA]</scope>
    <source>
        <strain evidence="2 5">NIO-1109</strain>
    </source>
</reference>
<reference evidence="4 7" key="3">
    <citation type="submission" date="2023-12" db="EMBL/GenBank/DDBJ databases">
        <authorList>
            <person name="Easwaran N."/>
            <person name="Lazarus H.P.S."/>
        </authorList>
    </citation>
    <scope>NUCLEOTIDE SEQUENCE [LARGE SCALE GENOMIC DNA]</scope>
    <source>
        <strain evidence="4 7">VIT-2023</strain>
    </source>
</reference>
<protein>
    <submittedName>
        <fullName evidence="2">Serine/threonine protein phosphatase</fullName>
    </submittedName>
    <submittedName>
        <fullName evidence="4">Stp1/IreP family PP2C-type Ser/Thr phosphatase</fullName>
    </submittedName>
</protein>
<dbReference type="InterPro" id="IPR015655">
    <property type="entry name" value="PP2C"/>
</dbReference>
<reference evidence="3 6" key="2">
    <citation type="journal article" date="2016" name="Front. Microbiol.">
        <title>Genomic Resource of Rice Seed Associated Bacteria.</title>
        <authorList>
            <person name="Midha S."/>
            <person name="Bansal K."/>
            <person name="Sharma S."/>
            <person name="Kumar N."/>
            <person name="Patil P.P."/>
            <person name="Chaudhry V."/>
            <person name="Patil P.B."/>
        </authorList>
    </citation>
    <scope>NUCLEOTIDE SEQUENCE [LARGE SCALE GENOMIC DNA]</scope>
    <source>
        <strain evidence="3 6">RSA11</strain>
    </source>
</reference>
<evidence type="ECO:0000313" key="4">
    <source>
        <dbReference type="EMBL" id="MEI4461396.1"/>
    </source>
</evidence>
<dbReference type="EMBL" id="JBAWKY010000001">
    <property type="protein sequence ID" value="MEI4461396.1"/>
    <property type="molecule type" value="Genomic_DNA"/>
</dbReference>
<dbReference type="SMART" id="SM00332">
    <property type="entry name" value="PP2Cc"/>
    <property type="match status" value="1"/>
</dbReference>
<dbReference type="PANTHER" id="PTHR47992">
    <property type="entry name" value="PROTEIN PHOSPHATASE"/>
    <property type="match status" value="1"/>
</dbReference>
<dbReference type="Proteomes" id="UP000053797">
    <property type="component" value="Unassembled WGS sequence"/>
</dbReference>
<dbReference type="Gene3D" id="3.60.40.10">
    <property type="entry name" value="PPM-type phosphatase domain"/>
    <property type="match status" value="1"/>
</dbReference>
<dbReference type="GO" id="GO:0004722">
    <property type="term" value="F:protein serine/threonine phosphatase activity"/>
    <property type="evidence" value="ECO:0007669"/>
    <property type="project" value="InterPro"/>
</dbReference>
<dbReference type="AlphaFoldDB" id="A0A0V8GK01"/>
<evidence type="ECO:0000313" key="2">
    <source>
        <dbReference type="EMBL" id="KSU50594.1"/>
    </source>
</evidence>
<proteinExistence type="predicted"/>
<gene>
    <name evidence="2" type="ORF">AS033_04220</name>
    <name evidence="3" type="ORF">RSA11_10665</name>
    <name evidence="4" type="ORF">SZL87_03030</name>
</gene>
<dbReference type="GeneID" id="90837184"/>
<comment type="caution">
    <text evidence="2">The sequence shown here is derived from an EMBL/GenBank/DDBJ whole genome shotgun (WGS) entry which is preliminary data.</text>
</comment>
<dbReference type="PROSITE" id="PS51746">
    <property type="entry name" value="PPM_2"/>
    <property type="match status" value="1"/>
</dbReference>
<dbReference type="OrthoDB" id="9801841at2"/>
<organism evidence="2 5">
    <name type="scientific">Exiguobacterium indicum</name>
    <dbReference type="NCBI Taxonomy" id="296995"/>
    <lineage>
        <taxon>Bacteria</taxon>
        <taxon>Bacillati</taxon>
        <taxon>Bacillota</taxon>
        <taxon>Bacilli</taxon>
        <taxon>Bacillales</taxon>
        <taxon>Bacillales Family XII. Incertae Sedis</taxon>
        <taxon>Exiguobacterium</taxon>
    </lineage>
</organism>